<evidence type="ECO:0000256" key="8">
    <source>
        <dbReference type="ARBA" id="ARBA00023136"/>
    </source>
</evidence>
<evidence type="ECO:0000256" key="6">
    <source>
        <dbReference type="ARBA" id="ARBA00022927"/>
    </source>
</evidence>
<dbReference type="Pfam" id="PF24080">
    <property type="entry name" value="AP3B1_C_2"/>
    <property type="match status" value="1"/>
</dbReference>
<dbReference type="STRING" id="240159.A0A4U5VAU2"/>
<feature type="compositionally biased region" description="Low complexity" evidence="12">
    <location>
        <begin position="750"/>
        <end position="761"/>
    </location>
</feature>
<dbReference type="GO" id="GO:0030131">
    <property type="term" value="C:clathrin adaptor complex"/>
    <property type="evidence" value="ECO:0007669"/>
    <property type="project" value="InterPro"/>
</dbReference>
<keyword evidence="8 11" id="KW-0472">Membrane</keyword>
<evidence type="ECO:0000256" key="10">
    <source>
        <dbReference type="ARBA" id="ARBA00023570"/>
    </source>
</evidence>
<dbReference type="GO" id="GO:0030665">
    <property type="term" value="C:clathrin-coated vesicle membrane"/>
    <property type="evidence" value="ECO:0007669"/>
    <property type="project" value="UniProtKB-SubCell"/>
</dbReference>
<evidence type="ECO:0000256" key="1">
    <source>
        <dbReference type="ARBA" id="ARBA00004145"/>
    </source>
</evidence>
<dbReference type="InterPro" id="IPR026740">
    <property type="entry name" value="AP3_beta"/>
</dbReference>
<evidence type="ECO:0000256" key="11">
    <source>
        <dbReference type="PIRNR" id="PIRNR037096"/>
    </source>
</evidence>
<dbReference type="SMART" id="SM01355">
    <property type="entry name" value="AP3B1_C"/>
    <property type="match status" value="1"/>
</dbReference>
<proteinExistence type="inferred from homology"/>
<accession>A0A4U5VAU2</accession>
<evidence type="ECO:0000313" key="16">
    <source>
        <dbReference type="Proteomes" id="UP000298787"/>
    </source>
</evidence>
<dbReference type="InterPro" id="IPR011989">
    <property type="entry name" value="ARM-like"/>
</dbReference>
<evidence type="ECO:0000256" key="4">
    <source>
        <dbReference type="ARBA" id="ARBA00022448"/>
    </source>
</evidence>
<feature type="region of interest" description="Disordered" evidence="12">
    <location>
        <begin position="650"/>
        <end position="794"/>
    </location>
</feature>
<dbReference type="Proteomes" id="UP000298787">
    <property type="component" value="Chromosome 16"/>
</dbReference>
<evidence type="ECO:0000256" key="9">
    <source>
        <dbReference type="ARBA" id="ARBA00023329"/>
    </source>
</evidence>
<evidence type="ECO:0000256" key="12">
    <source>
        <dbReference type="SAM" id="MobiDB-lite"/>
    </source>
</evidence>
<feature type="compositionally biased region" description="Basic and acidic residues" evidence="12">
    <location>
        <begin position="770"/>
        <end position="794"/>
    </location>
</feature>
<dbReference type="InterPro" id="IPR026739">
    <property type="entry name" value="AP_beta"/>
</dbReference>
<protein>
    <recommendedName>
        <fullName evidence="11">AP-3 complex subunit beta</fullName>
    </recommendedName>
</protein>
<keyword evidence="6 11" id="KW-0653">Protein transport</keyword>
<name>A0A4U5VAU2_COLLU</name>
<comment type="function">
    <text evidence="10">Subunit of non-clathrin- and clathrin-associated adaptor protein complex 3 (AP-3) that plays a role in protein sorting in the late-Golgi/trans-Golgi network (TGN) and/or endosomes. The AP complexes mediate both the recruitment of clathrin to membranes and the recognition of sorting signals within the cytosolic tails of transmembrane cargo molecules. AP-3 appears to be involved in the sorting of a subset of transmembrane proteins targeted to lysosomes and lysosome-related organelles. In concert with the BLOC-1 complex, AP-3 is required to target cargos into vesicles assembled at cell bodies for delivery into neurites and nerve terminals.</text>
</comment>
<dbReference type="GO" id="GO:0006886">
    <property type="term" value="P:intracellular protein transport"/>
    <property type="evidence" value="ECO:0007669"/>
    <property type="project" value="InterPro"/>
</dbReference>
<dbReference type="PIRSF" id="PIRSF037096">
    <property type="entry name" value="AP3_complex_beta"/>
    <property type="match status" value="1"/>
</dbReference>
<dbReference type="InterPro" id="IPR029390">
    <property type="entry name" value="AP3B_C"/>
</dbReference>
<feature type="domain" description="AP-3 complex subunit beta C-terminal" evidence="14">
    <location>
        <begin position="791"/>
        <end position="936"/>
    </location>
</feature>
<keyword evidence="5" id="KW-0597">Phosphoprotein</keyword>
<dbReference type="InterPro" id="IPR015151">
    <property type="entry name" value="B-adaptin_app_sub_C"/>
</dbReference>
<keyword evidence="7" id="KW-0333">Golgi apparatus</keyword>
<evidence type="ECO:0000259" key="13">
    <source>
        <dbReference type="SMART" id="SM01020"/>
    </source>
</evidence>
<keyword evidence="9" id="KW-0968">Cytoplasmic vesicle</keyword>
<keyword evidence="4 11" id="KW-0813">Transport</keyword>
<dbReference type="GO" id="GO:0030123">
    <property type="term" value="C:AP-3 adaptor complex"/>
    <property type="evidence" value="ECO:0007669"/>
    <property type="project" value="UniProtKB-UniRule"/>
</dbReference>
<dbReference type="EMBL" id="CM014093">
    <property type="protein sequence ID" value="TKS84929.1"/>
    <property type="molecule type" value="Genomic_DNA"/>
</dbReference>
<dbReference type="GO" id="GO:0016192">
    <property type="term" value="P:vesicle-mediated transport"/>
    <property type="evidence" value="ECO:0007669"/>
    <property type="project" value="InterPro"/>
</dbReference>
<comment type="similarity">
    <text evidence="3 11">Belongs to the adaptor complexes large subunit family.</text>
</comment>
<dbReference type="Pfam" id="PF14796">
    <property type="entry name" value="AP3B1_C"/>
    <property type="match status" value="1"/>
</dbReference>
<gene>
    <name evidence="15" type="ORF">D9C73_018303</name>
</gene>
<dbReference type="Gene3D" id="1.25.10.10">
    <property type="entry name" value="Leucine-rich Repeat Variant"/>
    <property type="match status" value="1"/>
</dbReference>
<dbReference type="FunFam" id="1.25.10.10:FF:000277">
    <property type="entry name" value="AP-3 complex subunit beta"/>
    <property type="match status" value="1"/>
</dbReference>
<evidence type="ECO:0000259" key="14">
    <source>
        <dbReference type="SMART" id="SM01355"/>
    </source>
</evidence>
<evidence type="ECO:0000256" key="3">
    <source>
        <dbReference type="ARBA" id="ARBA00006613"/>
    </source>
</evidence>
<organism evidence="15 16">
    <name type="scientific">Collichthys lucidus</name>
    <name type="common">Big head croaker</name>
    <name type="synonym">Sciaena lucida</name>
    <dbReference type="NCBI Taxonomy" id="240159"/>
    <lineage>
        <taxon>Eukaryota</taxon>
        <taxon>Metazoa</taxon>
        <taxon>Chordata</taxon>
        <taxon>Craniata</taxon>
        <taxon>Vertebrata</taxon>
        <taxon>Euteleostomi</taxon>
        <taxon>Actinopterygii</taxon>
        <taxon>Neopterygii</taxon>
        <taxon>Teleostei</taxon>
        <taxon>Neoteleostei</taxon>
        <taxon>Acanthomorphata</taxon>
        <taxon>Eupercaria</taxon>
        <taxon>Sciaenidae</taxon>
        <taxon>Collichthys</taxon>
    </lineage>
</organism>
<dbReference type="InterPro" id="IPR002553">
    <property type="entry name" value="Clathrin/coatomer_adapt-like_N"/>
</dbReference>
<dbReference type="GO" id="GO:0005794">
    <property type="term" value="C:Golgi apparatus"/>
    <property type="evidence" value="ECO:0007669"/>
    <property type="project" value="UniProtKB-SubCell"/>
</dbReference>
<dbReference type="InterPro" id="IPR016024">
    <property type="entry name" value="ARM-type_fold"/>
</dbReference>
<evidence type="ECO:0000256" key="2">
    <source>
        <dbReference type="ARBA" id="ARBA00004555"/>
    </source>
</evidence>
<sequence length="1065" mass="117571">MDAGLSSLRSEALGAVRTALVSAENLQLTLKTELSQEEQALTNAKRSPKESHKAGYCSKITHKQHCDGDLPNEDLKEMLESNKESLKLEAMKRVVGLIAKGKNSSELFPAVVKNVASKNIELKKLVYVYLVRYAEEQQDLALLSISTFQRALKDPNQFIRASALRVLSSIRVPIIVPIMMLAIKEAAADLSPYVRKTSAHAIQKLYSLDPEQKEQLIEVIEKLLKDKSTLVAGSVVMAFEEVCPDRIDLIHKNYRKLCNLLVDVEEWGQVVIISMLTRYARTQFTSPWKEVVMCVAQLYWHLAPKHEVNIVTKSLVRLLRSHREVQYIVLQNIATMSIQRKGMFEPFMKSFYVRSTDATHIKTLKLEILTNLANEANISTILREFQTYVKSQDKAFAAATIQAIGRCATNISEVTDTCLNGLVLLLSNRDETVVAESVVVIKKLLQTQPTQHSEIIKHMAKLFDNITVPMARASILWLMGEYCERVPKIAPDVLRKMAKTFTAEEDIVKLQTVNLAAKLYLTNSKQTKLLTQYILNLGKYDQNYDIRDRTRFIRQLIVPSEKSGALNKYARRILLAPKPAPVLESAFKGTETASFDIKIQRQFALTGLNIKASGYQELSDWPAVAPDQSVRNVEVIEPVKEWVPLVGKTKKSKSEDKFYSDDEEEKEEDGSESSGKSGSESEEESSKESDKTSSDSGQSSSGSEKSSSESESEQKKKKKKTKKAPPKKNKPTAADSDSDENGNGPVAQASSSSPESSSGSETDSEDDSDSDSHTAQKKKSEPKSKPKVEVKSKKEVSLLDLDDFSPAPTNTPKSSVVSPSLLSDLEGLSLSNISSTMQVTTPSFGPVKTYELLHHMTGKGLSAKYHFPRQPCLYQPSMVAVQVTLTNGSDHSLEEIHIGDRNPASLNIHCFNTIERLEPEASVTVSMGIDFSDSTQAANFQLCVSIQPAVGELLMPSSMTEQDFCKEQGKLLGMNETSATITMATANASRQAISKQVLSVANVGVVTSSQNDVHRFAGRTVSSSAVVLVSLEQKEASSALLTINTEKSVMASMLLRDLKQALAQA</sequence>
<feature type="compositionally biased region" description="Basic residues" evidence="12">
    <location>
        <begin position="715"/>
        <end position="730"/>
    </location>
</feature>
<evidence type="ECO:0000256" key="5">
    <source>
        <dbReference type="ARBA" id="ARBA00022553"/>
    </source>
</evidence>
<evidence type="ECO:0000313" key="15">
    <source>
        <dbReference type="EMBL" id="TKS84929.1"/>
    </source>
</evidence>
<reference evidence="15 16" key="1">
    <citation type="submission" date="2019-01" db="EMBL/GenBank/DDBJ databases">
        <title>Genome Assembly of Collichthys lucidus.</title>
        <authorList>
            <person name="Cai M."/>
            <person name="Xiao S."/>
        </authorList>
    </citation>
    <scope>NUCLEOTIDE SEQUENCE [LARGE SCALE GENOMIC DNA]</scope>
    <source>
        <strain evidence="15">JT15FE1705JMU</strain>
        <tissue evidence="15">Muscle</tissue>
    </source>
</reference>
<evidence type="ECO:0000256" key="7">
    <source>
        <dbReference type="ARBA" id="ARBA00023034"/>
    </source>
</evidence>
<dbReference type="PANTHER" id="PTHR11134">
    <property type="entry name" value="ADAPTOR COMPLEX SUBUNIT BETA FAMILY MEMBER"/>
    <property type="match status" value="1"/>
</dbReference>
<feature type="compositionally biased region" description="Basic and acidic residues" evidence="12">
    <location>
        <begin position="684"/>
        <end position="693"/>
    </location>
</feature>
<feature type="compositionally biased region" description="Acidic residues" evidence="12">
    <location>
        <begin position="661"/>
        <end position="671"/>
    </location>
</feature>
<dbReference type="InterPro" id="IPR056314">
    <property type="entry name" value="AP3B1/2_C"/>
</dbReference>
<keyword evidence="16" id="KW-1185">Reference proteome</keyword>
<feature type="compositionally biased region" description="Low complexity" evidence="12">
    <location>
        <begin position="694"/>
        <end position="705"/>
    </location>
</feature>
<comment type="subcellular location">
    <subcellularLocation>
        <location evidence="1">Cytoplasmic vesicle</location>
        <location evidence="1">Clathrin-coated vesicle membrane</location>
        <topology evidence="1">Peripheral membrane protein</topology>
        <orientation evidence="1">Cytoplasmic side</orientation>
    </subcellularLocation>
    <subcellularLocation>
        <location evidence="2">Golgi apparatus</location>
    </subcellularLocation>
</comment>
<dbReference type="SUPFAM" id="SSF48371">
    <property type="entry name" value="ARM repeat"/>
    <property type="match status" value="1"/>
</dbReference>
<dbReference type="AlphaFoldDB" id="A0A4U5VAU2"/>
<dbReference type="Pfam" id="PF01602">
    <property type="entry name" value="Adaptin_N"/>
    <property type="match status" value="1"/>
</dbReference>
<dbReference type="SMART" id="SM01020">
    <property type="entry name" value="B2-adapt-app_C"/>
    <property type="match status" value="1"/>
</dbReference>
<feature type="domain" description="Beta-adaptin appendage C-terminal subdomain" evidence="13">
    <location>
        <begin position="953"/>
        <end position="1063"/>
    </location>
</feature>